<dbReference type="PANTHER" id="PTHR37307">
    <property type="entry name" value="CELL DIVISION PROTEIN WHIA-RELATED"/>
    <property type="match status" value="1"/>
</dbReference>
<evidence type="ECO:0000259" key="6">
    <source>
        <dbReference type="Pfam" id="PF10298"/>
    </source>
</evidence>
<dbReference type="AlphaFoldDB" id="A0A4R3JN01"/>
<comment type="caution">
    <text evidence="9">The sequence shown here is derived from an EMBL/GenBank/DDBJ whole genome shotgun (WGS) entry which is preliminary data.</text>
</comment>
<dbReference type="InterPro" id="IPR018478">
    <property type="entry name" value="Sporu_reg_WhiA_N_dom"/>
</dbReference>
<feature type="domain" description="Sporulation regulator WhiA C-terminal" evidence="5">
    <location>
        <begin position="228"/>
        <end position="311"/>
    </location>
</feature>
<reference evidence="9 10" key="2">
    <citation type="submission" date="2019-03" db="EMBL/GenBank/DDBJ databases">
        <title>Genomic Encyclopedia of Type Strains, Phase IV (KMG-IV): sequencing the most valuable type-strain genomes for metagenomic binning, comparative biology and taxonomic classification.</title>
        <authorList>
            <person name="Goeker M."/>
        </authorList>
    </citation>
    <scope>NUCLEOTIDE SEQUENCE [LARGE SCALE GENOMIC DNA]</scope>
    <source>
        <strain evidence="9 10">DSM 103426</strain>
    </source>
</reference>
<evidence type="ECO:0000313" key="9">
    <source>
        <dbReference type="EMBL" id="TCS67826.1"/>
    </source>
</evidence>
<reference evidence="8 11" key="1">
    <citation type="journal article" date="2018" name="Int. J. Syst. Evol. Microbiol.">
        <title>Draft Genome Sequence of Faecalimonas umbilicata JCM 30896T, an Acetate-Producing Bacterium Isolated from Human Feces.</title>
        <authorList>
            <person name="Sakamoto M."/>
            <person name="Ikeyama N."/>
            <person name="Yuki M."/>
            <person name="Ohkuma M."/>
        </authorList>
    </citation>
    <scope>NUCLEOTIDE SEQUENCE [LARGE SCALE GENOMIC DNA]</scope>
    <source>
        <strain evidence="8 11">EGH7</strain>
    </source>
</reference>
<dbReference type="GO" id="GO:0043937">
    <property type="term" value="P:regulation of sporulation"/>
    <property type="evidence" value="ECO:0007669"/>
    <property type="project" value="InterPro"/>
</dbReference>
<name>A0A4R3JN01_9FIRM</name>
<gene>
    <name evidence="4 8" type="primary">whiA</name>
    <name evidence="9" type="ORF">EDD74_11459</name>
    <name evidence="8" type="ORF">FAEUMB_11300</name>
</gene>
<dbReference type="GO" id="GO:0051301">
    <property type="term" value="P:cell division"/>
    <property type="evidence" value="ECO:0007669"/>
    <property type="project" value="UniProtKB-UniRule"/>
</dbReference>
<feature type="domain" description="Sporulation transcription regulator WhiA N-terminal" evidence="6">
    <location>
        <begin position="22"/>
        <end position="108"/>
    </location>
</feature>
<dbReference type="InterPro" id="IPR039518">
    <property type="entry name" value="WhiA_LAGLIDADG_dom"/>
</dbReference>
<organism evidence="9 10">
    <name type="scientific">Faecalimonas umbilicata</name>
    <dbReference type="NCBI Taxonomy" id="1912855"/>
    <lineage>
        <taxon>Bacteria</taxon>
        <taxon>Bacillati</taxon>
        <taxon>Bacillota</taxon>
        <taxon>Clostridia</taxon>
        <taxon>Lachnospirales</taxon>
        <taxon>Lachnospiraceae</taxon>
        <taxon>Faecalimonas</taxon>
    </lineage>
</organism>
<dbReference type="Pfam" id="PF10298">
    <property type="entry name" value="WhiA_N"/>
    <property type="match status" value="1"/>
</dbReference>
<evidence type="ECO:0000259" key="5">
    <source>
        <dbReference type="Pfam" id="PF02650"/>
    </source>
</evidence>
<dbReference type="InterPro" id="IPR003802">
    <property type="entry name" value="Sporulation_regulator_WhiA"/>
</dbReference>
<keyword evidence="1 4" id="KW-0132">Cell division</keyword>
<evidence type="ECO:0000259" key="7">
    <source>
        <dbReference type="Pfam" id="PF14527"/>
    </source>
</evidence>
<keyword evidence="3 4" id="KW-0131">Cell cycle</keyword>
<evidence type="ECO:0000256" key="3">
    <source>
        <dbReference type="ARBA" id="ARBA00023306"/>
    </source>
</evidence>
<comment type="similarity">
    <text evidence="4">Belongs to the WhiA family.</text>
</comment>
<evidence type="ECO:0000256" key="1">
    <source>
        <dbReference type="ARBA" id="ARBA00022618"/>
    </source>
</evidence>
<evidence type="ECO:0000313" key="8">
    <source>
        <dbReference type="EMBL" id="GBU04589.1"/>
    </source>
</evidence>
<dbReference type="Gene3D" id="3.10.28.10">
    <property type="entry name" value="Homing endonucleases"/>
    <property type="match status" value="1"/>
</dbReference>
<dbReference type="Proteomes" id="UP000294613">
    <property type="component" value="Unassembled WGS sequence"/>
</dbReference>
<evidence type="ECO:0000256" key="2">
    <source>
        <dbReference type="ARBA" id="ARBA00023125"/>
    </source>
</evidence>
<evidence type="ECO:0000313" key="10">
    <source>
        <dbReference type="Proteomes" id="UP000294613"/>
    </source>
</evidence>
<dbReference type="Pfam" id="PF02650">
    <property type="entry name" value="HTH_WhiA"/>
    <property type="match status" value="1"/>
</dbReference>
<dbReference type="HAMAP" id="MF_01420">
    <property type="entry name" value="HTH_type_WhiA"/>
    <property type="match status" value="1"/>
</dbReference>
<evidence type="ECO:0000313" key="11">
    <source>
        <dbReference type="Proteomes" id="UP000702954"/>
    </source>
</evidence>
<dbReference type="EMBL" id="SLZV01000014">
    <property type="protein sequence ID" value="TCS67826.1"/>
    <property type="molecule type" value="Genomic_DNA"/>
</dbReference>
<dbReference type="EMBL" id="BHEO01000005">
    <property type="protein sequence ID" value="GBU04589.1"/>
    <property type="molecule type" value="Genomic_DNA"/>
</dbReference>
<keyword evidence="11" id="KW-1185">Reference proteome</keyword>
<keyword evidence="2 4" id="KW-0238">DNA-binding</keyword>
<accession>A0A4R3JN01</accession>
<dbReference type="Pfam" id="PF14527">
    <property type="entry name" value="LAGLIDADG_WhiA"/>
    <property type="match status" value="1"/>
</dbReference>
<dbReference type="Proteomes" id="UP000702954">
    <property type="component" value="Unassembled WGS sequence"/>
</dbReference>
<sequence>MEKMSFSAKVKEELSTHMSSARHCQIAELAAIISICGRISISSSDRYRVTVHTENITVARKYFTLIKKTFNICTETSIRKNLKKGSVFYSVIIARHEEAVRVLQAVKLLDDTGEIREELSIVKNVVIRQLCCRRAFLRGVFLASGSISDPYKSYHFEVVCATEDKAKQLQYIMNSLHMSAKIVLRKKSYVVYLKEADQISDMLNIMEAHVALMEFENIRILKDMRNTVNRKVNCETANINKTVSAAVKQLEDIVYIRDEIGFEKLADGLREVALARIAYPEATLKELGDALTPPVGKSGVNHRLRKLSEIAEKVRANKEVHND</sequence>
<feature type="domain" description="WhiA LAGLIDADG-like" evidence="7">
    <location>
        <begin position="134"/>
        <end position="225"/>
    </location>
</feature>
<dbReference type="PANTHER" id="PTHR37307:SF1">
    <property type="entry name" value="CELL DIVISION PROTEIN WHIA-RELATED"/>
    <property type="match status" value="1"/>
</dbReference>
<dbReference type="NCBIfam" id="TIGR00647">
    <property type="entry name" value="DNA_bind_WhiA"/>
    <property type="match status" value="1"/>
</dbReference>
<dbReference type="InterPro" id="IPR027434">
    <property type="entry name" value="Homing_endonucl"/>
</dbReference>
<dbReference type="GO" id="GO:0003677">
    <property type="term" value="F:DNA binding"/>
    <property type="evidence" value="ECO:0007669"/>
    <property type="project" value="UniProtKB-UniRule"/>
</dbReference>
<comment type="function">
    <text evidence="4">Involved in cell division and chromosome segregation.</text>
</comment>
<proteinExistence type="inferred from homology"/>
<dbReference type="SUPFAM" id="SSF55608">
    <property type="entry name" value="Homing endonucleases"/>
    <property type="match status" value="1"/>
</dbReference>
<protein>
    <recommendedName>
        <fullName evidence="4">Probable cell division protein WhiA</fullName>
    </recommendedName>
</protein>
<evidence type="ECO:0000256" key="4">
    <source>
        <dbReference type="HAMAP-Rule" id="MF_01420"/>
    </source>
</evidence>
<dbReference type="InterPro" id="IPR023054">
    <property type="entry name" value="Sporulation_regulator_WhiA_C"/>
</dbReference>